<dbReference type="OrthoDB" id="10254073at2759"/>
<feature type="binding site" evidence="10">
    <location>
        <position position="299"/>
    </location>
    <ligand>
        <name>a divalent metal cation</name>
        <dbReference type="ChEBI" id="CHEBI:60240"/>
    </ligand>
</feature>
<feature type="binding site" evidence="10">
    <location>
        <position position="167"/>
    </location>
    <ligand>
        <name>substrate</name>
    </ligand>
</feature>
<dbReference type="FunFam" id="3.30.420.40:FF:000295">
    <property type="entry name" value="Probable tRNA N6-adenosine threonylcarbamoyltransferase"/>
    <property type="match status" value="1"/>
</dbReference>
<dbReference type="InterPro" id="IPR000905">
    <property type="entry name" value="Gcp-like_dom"/>
</dbReference>
<keyword evidence="5 10" id="KW-0479">Metal-binding</keyword>
<evidence type="ECO:0000259" key="11">
    <source>
        <dbReference type="Pfam" id="PF00814"/>
    </source>
</evidence>
<feature type="binding site" evidence="10">
    <location>
        <position position="114"/>
    </location>
    <ligand>
        <name>a divalent metal cation</name>
        <dbReference type="ChEBI" id="CHEBI:60240"/>
    </ligand>
</feature>
<evidence type="ECO:0000313" key="12">
    <source>
        <dbReference type="EMBL" id="CAG8466584.1"/>
    </source>
</evidence>
<dbReference type="Gene3D" id="3.30.420.40">
    <property type="match status" value="2"/>
</dbReference>
<feature type="binding site" evidence="10">
    <location>
        <position position="118"/>
    </location>
    <ligand>
        <name>a divalent metal cation</name>
        <dbReference type="ChEBI" id="CHEBI:60240"/>
    </ligand>
</feature>
<evidence type="ECO:0000256" key="10">
    <source>
        <dbReference type="HAMAP-Rule" id="MF_03180"/>
    </source>
</evidence>
<dbReference type="Pfam" id="PF00814">
    <property type="entry name" value="TsaD"/>
    <property type="match status" value="1"/>
</dbReference>
<dbReference type="InterPro" id="IPR017861">
    <property type="entry name" value="KAE1/TsaD"/>
</dbReference>
<dbReference type="GO" id="GO:0061711">
    <property type="term" value="F:tRNA N(6)-L-threonylcarbamoyladenine synthase activity"/>
    <property type="evidence" value="ECO:0007669"/>
    <property type="project" value="UniProtKB-EC"/>
</dbReference>
<accession>A0A9N8YZR8</accession>
<dbReference type="PROSITE" id="PS01016">
    <property type="entry name" value="GLYCOPROTEASE"/>
    <property type="match status" value="1"/>
</dbReference>
<feature type="binding site" evidence="10">
    <location>
        <position position="135"/>
    </location>
    <ligand>
        <name>a divalent metal cation</name>
        <dbReference type="ChEBI" id="CHEBI:60240"/>
    </ligand>
</feature>
<dbReference type="Proteomes" id="UP000789405">
    <property type="component" value="Unassembled WGS sequence"/>
</dbReference>
<dbReference type="InterPro" id="IPR034680">
    <property type="entry name" value="Kae1_archaea_euk"/>
</dbReference>
<comment type="caution">
    <text evidence="12">The sequence shown here is derived from an EMBL/GenBank/DDBJ whole genome shotgun (WGS) entry which is preliminary data.</text>
</comment>
<keyword evidence="13" id="KW-1185">Reference proteome</keyword>
<dbReference type="GO" id="GO:0046872">
    <property type="term" value="F:metal ion binding"/>
    <property type="evidence" value="ECO:0007669"/>
    <property type="project" value="UniProtKB-KW"/>
</dbReference>
<dbReference type="PANTHER" id="PTHR11735:SF14">
    <property type="entry name" value="TRNA N6-ADENOSINE THREONYLCARBAMOYLTRANSFERASE"/>
    <property type="match status" value="1"/>
</dbReference>
<gene>
    <name evidence="12" type="ORF">DERYTH_LOCUS1257</name>
</gene>
<feature type="binding site" evidence="10">
    <location>
        <position position="271"/>
    </location>
    <ligand>
        <name>substrate</name>
    </ligand>
</feature>
<evidence type="ECO:0000256" key="5">
    <source>
        <dbReference type="ARBA" id="ARBA00022723"/>
    </source>
</evidence>
<evidence type="ECO:0000256" key="4">
    <source>
        <dbReference type="ARBA" id="ARBA00022694"/>
    </source>
</evidence>
<dbReference type="NCBIfam" id="TIGR03722">
    <property type="entry name" value="arch_KAE1"/>
    <property type="match status" value="1"/>
</dbReference>
<proteinExistence type="inferred from homology"/>
<evidence type="ECO:0000256" key="6">
    <source>
        <dbReference type="ARBA" id="ARBA00023242"/>
    </source>
</evidence>
<evidence type="ECO:0000256" key="7">
    <source>
        <dbReference type="ARBA" id="ARBA00023315"/>
    </source>
</evidence>
<dbReference type="SUPFAM" id="SSF53067">
    <property type="entry name" value="Actin-like ATPase domain"/>
    <property type="match status" value="1"/>
</dbReference>
<dbReference type="EC" id="2.3.1.234" evidence="1"/>
<organism evidence="12 13">
    <name type="scientific">Dentiscutata erythropus</name>
    <dbReference type="NCBI Taxonomy" id="1348616"/>
    <lineage>
        <taxon>Eukaryota</taxon>
        <taxon>Fungi</taxon>
        <taxon>Fungi incertae sedis</taxon>
        <taxon>Mucoromycota</taxon>
        <taxon>Glomeromycotina</taxon>
        <taxon>Glomeromycetes</taxon>
        <taxon>Diversisporales</taxon>
        <taxon>Gigasporaceae</taxon>
        <taxon>Dentiscutata</taxon>
    </lineage>
</organism>
<dbReference type="HAMAP" id="MF_01446">
    <property type="entry name" value="Kae1"/>
    <property type="match status" value="1"/>
</dbReference>
<evidence type="ECO:0000256" key="8">
    <source>
        <dbReference type="ARBA" id="ARBA00030439"/>
    </source>
</evidence>
<evidence type="ECO:0000313" key="13">
    <source>
        <dbReference type="Proteomes" id="UP000789405"/>
    </source>
</evidence>
<name>A0A9N8YZR8_9GLOM</name>
<dbReference type="InterPro" id="IPR043129">
    <property type="entry name" value="ATPase_NBD"/>
</dbReference>
<reference evidence="12" key="1">
    <citation type="submission" date="2021-06" db="EMBL/GenBank/DDBJ databases">
        <authorList>
            <person name="Kallberg Y."/>
            <person name="Tangrot J."/>
            <person name="Rosling A."/>
        </authorList>
    </citation>
    <scope>NUCLEOTIDE SEQUENCE</scope>
    <source>
        <strain evidence="12">MA453B</strain>
    </source>
</reference>
<dbReference type="FunFam" id="3.30.420.40:FF:000038">
    <property type="entry name" value="Probable tRNA N6-adenosine threonylcarbamoyltransferase"/>
    <property type="match status" value="1"/>
</dbReference>
<dbReference type="PRINTS" id="PR00789">
    <property type="entry name" value="OSIALOPTASE"/>
</dbReference>
<feature type="binding site" evidence="10">
    <location>
        <position position="186"/>
    </location>
    <ligand>
        <name>substrate</name>
    </ligand>
</feature>
<comment type="catalytic activity">
    <reaction evidence="9 10">
        <text>L-threonylcarbamoyladenylate + adenosine(37) in tRNA = N(6)-L-threonylcarbamoyladenosine(37) in tRNA + AMP + H(+)</text>
        <dbReference type="Rhea" id="RHEA:37059"/>
        <dbReference type="Rhea" id="RHEA-COMP:10162"/>
        <dbReference type="Rhea" id="RHEA-COMP:10163"/>
        <dbReference type="ChEBI" id="CHEBI:15378"/>
        <dbReference type="ChEBI" id="CHEBI:73682"/>
        <dbReference type="ChEBI" id="CHEBI:74411"/>
        <dbReference type="ChEBI" id="CHEBI:74418"/>
        <dbReference type="ChEBI" id="CHEBI:456215"/>
        <dbReference type="EC" id="2.3.1.234"/>
    </reaction>
</comment>
<evidence type="ECO:0000256" key="9">
    <source>
        <dbReference type="ARBA" id="ARBA00048117"/>
    </source>
</evidence>
<comment type="similarity">
    <text evidence="10">Belongs to the KAE1 / TsaD family.</text>
</comment>
<keyword evidence="2 10" id="KW-0963">Cytoplasm</keyword>
<evidence type="ECO:0000256" key="3">
    <source>
        <dbReference type="ARBA" id="ARBA00022679"/>
    </source>
</evidence>
<dbReference type="EMBL" id="CAJVPY010000336">
    <property type="protein sequence ID" value="CAG8466584.1"/>
    <property type="molecule type" value="Genomic_DNA"/>
</dbReference>
<dbReference type="GO" id="GO:0002949">
    <property type="term" value="P:tRNA threonylcarbamoyladenosine modification"/>
    <property type="evidence" value="ECO:0007669"/>
    <property type="project" value="UniProtKB-UniRule"/>
</dbReference>
<evidence type="ECO:0000256" key="2">
    <source>
        <dbReference type="ARBA" id="ARBA00022490"/>
    </source>
</evidence>
<dbReference type="GO" id="GO:0005634">
    <property type="term" value="C:nucleus"/>
    <property type="evidence" value="ECO:0007669"/>
    <property type="project" value="UniProtKB-SubCell"/>
</dbReference>
<dbReference type="AlphaFoldDB" id="A0A9N8YZR8"/>
<feature type="domain" description="Gcp-like" evidence="11">
    <location>
        <begin position="29"/>
        <end position="305"/>
    </location>
</feature>
<evidence type="ECO:0000256" key="1">
    <source>
        <dbReference type="ARBA" id="ARBA00012156"/>
    </source>
</evidence>
<dbReference type="InterPro" id="IPR017860">
    <property type="entry name" value="Peptidase_M22_CS"/>
</dbReference>
<keyword evidence="7 10" id="KW-0012">Acyltransferase</keyword>
<feature type="binding site" evidence="10">
    <location>
        <position position="182"/>
    </location>
    <ligand>
        <name>substrate</name>
    </ligand>
</feature>
<keyword evidence="3 10" id="KW-0808">Transferase</keyword>
<comment type="cofactor">
    <cofactor evidence="10">
        <name>a divalent metal cation</name>
        <dbReference type="ChEBI" id="CHEBI:60240"/>
    </cofactor>
    <text evidence="10">Binds 1 divalent metal cation per subunit.</text>
</comment>
<feature type="binding site" evidence="10">
    <location>
        <begin position="135"/>
        <end position="139"/>
    </location>
    <ligand>
        <name>substrate</name>
    </ligand>
</feature>
<keyword evidence="6 10" id="KW-0539">Nucleus</keyword>
<dbReference type="PANTHER" id="PTHR11735">
    <property type="entry name" value="TRNA N6-ADENOSINE THREONYLCARBAMOYLTRANSFERASE"/>
    <property type="match status" value="1"/>
</dbReference>
<dbReference type="CDD" id="cd24132">
    <property type="entry name" value="ASKHA_NBD_OSGEP_like_euk"/>
    <property type="match status" value="1"/>
</dbReference>
<comment type="subcellular location">
    <subcellularLocation>
        <location evidence="10">Cytoplasm</location>
    </subcellularLocation>
    <subcellularLocation>
        <location evidence="10">Nucleus</location>
    </subcellularLocation>
</comment>
<keyword evidence="4 10" id="KW-0819">tRNA processing</keyword>
<dbReference type="GO" id="GO:0000408">
    <property type="term" value="C:EKC/KEOPS complex"/>
    <property type="evidence" value="ECO:0007669"/>
    <property type="project" value="InterPro"/>
</dbReference>
<dbReference type="NCBIfam" id="TIGR00329">
    <property type="entry name" value="gcp_kae1"/>
    <property type="match status" value="1"/>
</dbReference>
<dbReference type="GO" id="GO:0005737">
    <property type="term" value="C:cytoplasm"/>
    <property type="evidence" value="ECO:0007669"/>
    <property type="project" value="UniProtKB-SubCell"/>
</dbReference>
<sequence length="328" mass="35711">MIALGLEGSANKLGIGIIEHNLETGQVNILANIRHTHITPPGTGFLPRDTATHHRTHIIPVIREALKTANVKVKDIDVICYTKGPGMGAPLVSVGVVARTLALLWNKPIVGVNHCIGHIEMGREITGADNPVVLYVSGGNTQVIAYSEHRYRIFGETLDIAVGNCLDRFARILNLPNDPSPGYNIEQYAKRGDKFIELPYTVKGMDVSFSGILSFIETVANEQLPSGQCTPEDLCFSLQETLFAMLVETTERAMAHIGSKEVLIVGGVGCNLRLQEMMAQMAEQRGGKVFATDERFCIDNGIMIAHAGLLAFRTGFTTPIEKSTCTQR</sequence>
<protein>
    <recommendedName>
        <fullName evidence="1">N(6)-L-threonylcarbamoyladenine synthase</fullName>
        <ecNumber evidence="1">2.3.1.234</ecNumber>
    </recommendedName>
    <alternativeName>
        <fullName evidence="8">N6-L-threonylcarbamoyladenine synthase</fullName>
    </alternativeName>
</protein>